<dbReference type="InterPro" id="IPR029058">
    <property type="entry name" value="AB_hydrolase_fold"/>
</dbReference>
<feature type="signal peptide" evidence="1">
    <location>
        <begin position="1"/>
        <end position="20"/>
    </location>
</feature>
<dbReference type="Pfam" id="PF00561">
    <property type="entry name" value="Abhydrolase_1"/>
    <property type="match status" value="1"/>
</dbReference>
<dbReference type="PRINTS" id="PR00111">
    <property type="entry name" value="ABHYDROLASE"/>
</dbReference>
<sequence>MNVKNLALLLAACAANSATAAAPFDQQSAFSKPQQMIDIGGRKLNLHCSGSGPVTVVFDSPSTDAGWSWVGVQPEIAKRTRACVYDRAGLGFSDPSPREGVSGNAVEDLHALLGKAGIAPPYVMVGNSYGGANVQLYSYRYPAEVKGLVLVEPQHEDETKRLDAASQGKLKQVYAQQNEMEKACAAQAEKGFQPGSDELKNCIGEVPDGFGPELAKAYLGVVSSAKHWRAAVSEDFNFDKGGDQLRAARRSFGDMPVLVLTRGVSPFAVPGKPQSALNKAFENENRKMHKEVAALSKRGSERVVPGAGHIIQAEKPQAVVKAINEVLDKVR</sequence>
<organism evidence="3 4">
    <name type="scientific">Pseudoduganella aquatica</name>
    <dbReference type="NCBI Taxonomy" id="2660641"/>
    <lineage>
        <taxon>Bacteria</taxon>
        <taxon>Pseudomonadati</taxon>
        <taxon>Pseudomonadota</taxon>
        <taxon>Betaproteobacteria</taxon>
        <taxon>Burkholderiales</taxon>
        <taxon>Oxalobacteraceae</taxon>
        <taxon>Telluria group</taxon>
        <taxon>Pseudoduganella</taxon>
    </lineage>
</organism>
<feature type="chain" id="PRO_5030876423" evidence="1">
    <location>
        <begin position="21"/>
        <end position="331"/>
    </location>
</feature>
<evidence type="ECO:0000256" key="1">
    <source>
        <dbReference type="SAM" id="SignalP"/>
    </source>
</evidence>
<keyword evidence="1" id="KW-0732">Signal</keyword>
<evidence type="ECO:0000313" key="3">
    <source>
        <dbReference type="EMBL" id="MYN06223.1"/>
    </source>
</evidence>
<gene>
    <name evidence="3" type="ORF">GTP77_02605</name>
</gene>
<dbReference type="Gene3D" id="3.40.50.1820">
    <property type="entry name" value="alpha/beta hydrolase"/>
    <property type="match status" value="1"/>
</dbReference>
<dbReference type="PANTHER" id="PTHR43798:SF33">
    <property type="entry name" value="HYDROLASE, PUTATIVE (AFU_ORTHOLOGUE AFUA_2G14860)-RELATED"/>
    <property type="match status" value="1"/>
</dbReference>
<dbReference type="InterPro" id="IPR000073">
    <property type="entry name" value="AB_hydrolase_1"/>
</dbReference>
<dbReference type="GO" id="GO:0016787">
    <property type="term" value="F:hydrolase activity"/>
    <property type="evidence" value="ECO:0007669"/>
    <property type="project" value="UniProtKB-KW"/>
</dbReference>
<dbReference type="Proteomes" id="UP000450676">
    <property type="component" value="Unassembled WGS sequence"/>
</dbReference>
<keyword evidence="3" id="KW-0378">Hydrolase</keyword>
<reference evidence="3 4" key="1">
    <citation type="submission" date="2019-12" db="EMBL/GenBank/DDBJ databases">
        <title>Novel species isolated from a subtropical stream in China.</title>
        <authorList>
            <person name="Lu H."/>
        </authorList>
    </citation>
    <scope>NUCLEOTIDE SEQUENCE [LARGE SCALE GENOMIC DNA]</scope>
    <source>
        <strain evidence="3 4">FT127W</strain>
    </source>
</reference>
<dbReference type="GO" id="GO:0016020">
    <property type="term" value="C:membrane"/>
    <property type="evidence" value="ECO:0007669"/>
    <property type="project" value="TreeGrafter"/>
</dbReference>
<feature type="domain" description="AB hydrolase-1" evidence="2">
    <location>
        <begin position="66"/>
        <end position="315"/>
    </location>
</feature>
<evidence type="ECO:0000259" key="2">
    <source>
        <dbReference type="Pfam" id="PF00561"/>
    </source>
</evidence>
<accession>A0A7X4KKP1</accession>
<dbReference type="PANTHER" id="PTHR43798">
    <property type="entry name" value="MONOACYLGLYCEROL LIPASE"/>
    <property type="match status" value="1"/>
</dbReference>
<dbReference type="InterPro" id="IPR050266">
    <property type="entry name" value="AB_hydrolase_sf"/>
</dbReference>
<name>A0A7X4KKP1_9BURK</name>
<protein>
    <submittedName>
        <fullName evidence="3">Alpha/beta fold hydrolase</fullName>
    </submittedName>
</protein>
<dbReference type="SUPFAM" id="SSF53474">
    <property type="entry name" value="alpha/beta-Hydrolases"/>
    <property type="match status" value="1"/>
</dbReference>
<dbReference type="EMBL" id="WWCU01000002">
    <property type="protein sequence ID" value="MYN06223.1"/>
    <property type="molecule type" value="Genomic_DNA"/>
</dbReference>
<evidence type="ECO:0000313" key="4">
    <source>
        <dbReference type="Proteomes" id="UP000450676"/>
    </source>
</evidence>
<dbReference type="AlphaFoldDB" id="A0A7X4KKP1"/>
<keyword evidence="4" id="KW-1185">Reference proteome</keyword>
<dbReference type="RefSeq" id="WP_161070609.1">
    <property type="nucleotide sequence ID" value="NZ_WWCU01000002.1"/>
</dbReference>
<comment type="caution">
    <text evidence="3">The sequence shown here is derived from an EMBL/GenBank/DDBJ whole genome shotgun (WGS) entry which is preliminary data.</text>
</comment>
<proteinExistence type="predicted"/>